<evidence type="ECO:0000313" key="2">
    <source>
        <dbReference type="EMBL" id="RBR06140.1"/>
    </source>
</evidence>
<keyword evidence="1" id="KW-0732">Signal</keyword>
<dbReference type="RefSeq" id="XP_031010638.1">
    <property type="nucleotide sequence ID" value="XM_031165282.1"/>
</dbReference>
<proteinExistence type="predicted"/>
<protein>
    <recommendedName>
        <fullName evidence="4">Fungal calcium binding protein domain-containing protein</fullName>
    </recommendedName>
</protein>
<evidence type="ECO:0008006" key="4">
    <source>
        <dbReference type="Google" id="ProtNLM"/>
    </source>
</evidence>
<gene>
    <name evidence="2" type="ORF">FIESC28_11155</name>
</gene>
<dbReference type="Proteomes" id="UP000253153">
    <property type="component" value="Unassembled WGS sequence"/>
</dbReference>
<dbReference type="AlphaFoldDB" id="A0A366QQD0"/>
<reference evidence="2 3" key="1">
    <citation type="submission" date="2018-06" db="EMBL/GenBank/DDBJ databases">
        <title>Fusarium incarnatum-equiseti species complex species 28.</title>
        <authorList>
            <person name="Gardiner D.M."/>
        </authorList>
    </citation>
    <scope>NUCLEOTIDE SEQUENCE [LARGE SCALE GENOMIC DNA]</scope>
    <source>
        <strain evidence="2 3">FIESC_28</strain>
    </source>
</reference>
<evidence type="ECO:0000256" key="1">
    <source>
        <dbReference type="SAM" id="SignalP"/>
    </source>
</evidence>
<dbReference type="EMBL" id="QKXC01000361">
    <property type="protein sequence ID" value="RBR06140.1"/>
    <property type="molecule type" value="Genomic_DNA"/>
</dbReference>
<name>A0A366QQD0_9HYPO</name>
<dbReference type="GeneID" id="42000578"/>
<keyword evidence="3" id="KW-1185">Reference proteome</keyword>
<accession>A0A366QQD0</accession>
<feature type="signal peptide" evidence="1">
    <location>
        <begin position="1"/>
        <end position="16"/>
    </location>
</feature>
<organism evidence="2 3">
    <name type="scientific">Fusarium coffeatum</name>
    <dbReference type="NCBI Taxonomy" id="231269"/>
    <lineage>
        <taxon>Eukaryota</taxon>
        <taxon>Fungi</taxon>
        <taxon>Dikarya</taxon>
        <taxon>Ascomycota</taxon>
        <taxon>Pezizomycotina</taxon>
        <taxon>Sordariomycetes</taxon>
        <taxon>Hypocreomycetidae</taxon>
        <taxon>Hypocreales</taxon>
        <taxon>Nectriaceae</taxon>
        <taxon>Fusarium</taxon>
        <taxon>Fusarium incarnatum-equiseti species complex</taxon>
    </lineage>
</organism>
<sequence>MKFSLAILCIAAMGLAAPVAEQESTIEKRCDRKQFSQCILAYNIGCAGLPAAGVGACLGQSSNACREVSGQGDC</sequence>
<evidence type="ECO:0000313" key="3">
    <source>
        <dbReference type="Proteomes" id="UP000253153"/>
    </source>
</evidence>
<feature type="chain" id="PRO_5016925611" description="Fungal calcium binding protein domain-containing protein" evidence="1">
    <location>
        <begin position="17"/>
        <end position="74"/>
    </location>
</feature>
<comment type="caution">
    <text evidence="2">The sequence shown here is derived from an EMBL/GenBank/DDBJ whole genome shotgun (WGS) entry which is preliminary data.</text>
</comment>